<evidence type="ECO:0000313" key="3">
    <source>
        <dbReference type="Proteomes" id="UP000324222"/>
    </source>
</evidence>
<evidence type="ECO:0000313" key="2">
    <source>
        <dbReference type="EMBL" id="MPC23174.1"/>
    </source>
</evidence>
<dbReference type="Proteomes" id="UP000324222">
    <property type="component" value="Unassembled WGS sequence"/>
</dbReference>
<evidence type="ECO:0000256" key="1">
    <source>
        <dbReference type="SAM" id="Phobius"/>
    </source>
</evidence>
<organism evidence="2 3">
    <name type="scientific">Portunus trituberculatus</name>
    <name type="common">Swimming crab</name>
    <name type="synonym">Neptunus trituberculatus</name>
    <dbReference type="NCBI Taxonomy" id="210409"/>
    <lineage>
        <taxon>Eukaryota</taxon>
        <taxon>Metazoa</taxon>
        <taxon>Ecdysozoa</taxon>
        <taxon>Arthropoda</taxon>
        <taxon>Crustacea</taxon>
        <taxon>Multicrustacea</taxon>
        <taxon>Malacostraca</taxon>
        <taxon>Eumalacostraca</taxon>
        <taxon>Eucarida</taxon>
        <taxon>Decapoda</taxon>
        <taxon>Pleocyemata</taxon>
        <taxon>Brachyura</taxon>
        <taxon>Eubrachyura</taxon>
        <taxon>Portunoidea</taxon>
        <taxon>Portunidae</taxon>
        <taxon>Portuninae</taxon>
        <taxon>Portunus</taxon>
    </lineage>
</organism>
<dbReference type="EMBL" id="VSRR010001174">
    <property type="protein sequence ID" value="MPC23174.1"/>
    <property type="molecule type" value="Genomic_DNA"/>
</dbReference>
<sequence>MTDRFAQCVLQDDTMDPGTEYTLSYVKSSIKDFAWSFVAIEAVALVFTMHVSPRAVLTPMGDTDRVAMKLKLG</sequence>
<name>A0A5B7DQ59_PORTR</name>
<keyword evidence="1" id="KW-1133">Transmembrane helix</keyword>
<protein>
    <submittedName>
        <fullName evidence="2">Uncharacterized protein</fullName>
    </submittedName>
</protein>
<dbReference type="AlphaFoldDB" id="A0A5B7DQ59"/>
<gene>
    <name evidence="2" type="ORF">E2C01_016213</name>
</gene>
<keyword evidence="1" id="KW-0472">Membrane</keyword>
<feature type="transmembrane region" description="Helical" evidence="1">
    <location>
        <begin position="33"/>
        <end position="51"/>
    </location>
</feature>
<reference evidence="2" key="1">
    <citation type="submission" date="2019-05" db="EMBL/GenBank/DDBJ databases">
        <title>Another draft genome of Portunus trituberculatus and its Hox gene families provides insights of decapod evolution.</title>
        <authorList>
            <person name="Jeong J.-H."/>
            <person name="Song I."/>
            <person name="Kim S."/>
            <person name="Choi T."/>
            <person name="Kim D."/>
            <person name="Ryu S."/>
            <person name="Kim W."/>
        </authorList>
    </citation>
    <scope>NUCLEOTIDE SEQUENCE [LARGE SCALE GENOMIC DNA]</scope>
    <source>
        <tissue evidence="2">Muscle</tissue>
    </source>
</reference>
<proteinExistence type="predicted"/>
<keyword evidence="1" id="KW-0812">Transmembrane</keyword>
<accession>A0A5B7DQ59</accession>
<keyword evidence="3" id="KW-1185">Reference proteome</keyword>
<comment type="caution">
    <text evidence="2">The sequence shown here is derived from an EMBL/GenBank/DDBJ whole genome shotgun (WGS) entry which is preliminary data.</text>
</comment>